<dbReference type="CDD" id="cd07043">
    <property type="entry name" value="STAS_anti-anti-sigma_factors"/>
    <property type="match status" value="1"/>
</dbReference>
<dbReference type="KEGG" id="chya:V22_32030"/>
<proteinExistence type="predicted"/>
<name>A0A517TC46_9PLAN</name>
<evidence type="ECO:0000259" key="1">
    <source>
        <dbReference type="PROSITE" id="PS50801"/>
    </source>
</evidence>
<evidence type="ECO:0000313" key="3">
    <source>
        <dbReference type="Proteomes" id="UP000319976"/>
    </source>
</evidence>
<evidence type="ECO:0000313" key="2">
    <source>
        <dbReference type="EMBL" id="QDT65940.1"/>
    </source>
</evidence>
<dbReference type="InterPro" id="IPR036513">
    <property type="entry name" value="STAS_dom_sf"/>
</dbReference>
<dbReference type="Pfam" id="PF01740">
    <property type="entry name" value="STAS"/>
    <property type="match status" value="1"/>
</dbReference>
<dbReference type="PROSITE" id="PS50801">
    <property type="entry name" value="STAS"/>
    <property type="match status" value="1"/>
</dbReference>
<gene>
    <name evidence="2" type="ORF">V22_32030</name>
</gene>
<dbReference type="PANTHER" id="PTHR33495">
    <property type="entry name" value="ANTI-SIGMA FACTOR ANTAGONIST TM_1081-RELATED-RELATED"/>
    <property type="match status" value="1"/>
</dbReference>
<dbReference type="Gene3D" id="3.30.750.24">
    <property type="entry name" value="STAS domain"/>
    <property type="match status" value="1"/>
</dbReference>
<dbReference type="AlphaFoldDB" id="A0A517TC46"/>
<reference evidence="2 3" key="1">
    <citation type="submission" date="2019-02" db="EMBL/GenBank/DDBJ databases">
        <title>Deep-cultivation of Planctomycetes and their phenomic and genomic characterization uncovers novel biology.</title>
        <authorList>
            <person name="Wiegand S."/>
            <person name="Jogler M."/>
            <person name="Boedeker C."/>
            <person name="Pinto D."/>
            <person name="Vollmers J."/>
            <person name="Rivas-Marin E."/>
            <person name="Kohn T."/>
            <person name="Peeters S.H."/>
            <person name="Heuer A."/>
            <person name="Rast P."/>
            <person name="Oberbeckmann S."/>
            <person name="Bunk B."/>
            <person name="Jeske O."/>
            <person name="Meyerdierks A."/>
            <person name="Storesund J.E."/>
            <person name="Kallscheuer N."/>
            <person name="Luecker S."/>
            <person name="Lage O.M."/>
            <person name="Pohl T."/>
            <person name="Merkel B.J."/>
            <person name="Hornburger P."/>
            <person name="Mueller R.-W."/>
            <person name="Bruemmer F."/>
            <person name="Labrenz M."/>
            <person name="Spormann A.M."/>
            <person name="Op den Camp H."/>
            <person name="Overmann J."/>
            <person name="Amann R."/>
            <person name="Jetten M.S.M."/>
            <person name="Mascher T."/>
            <person name="Medema M.H."/>
            <person name="Devos D.P."/>
            <person name="Kaster A.-K."/>
            <person name="Ovreas L."/>
            <person name="Rohde M."/>
            <person name="Galperin M.Y."/>
            <person name="Jogler C."/>
        </authorList>
    </citation>
    <scope>NUCLEOTIDE SEQUENCE [LARGE SCALE GENOMIC DNA]</scope>
    <source>
        <strain evidence="2 3">V22</strain>
    </source>
</reference>
<dbReference type="RefSeq" id="WP_145264637.1">
    <property type="nucleotide sequence ID" value="NZ_CP036316.1"/>
</dbReference>
<sequence length="124" mass="13873">MTINSADVQVEKQEDVTVIHLGPEYESLDESLLDKIREKIQNVTQAADPPLMVIDLSHTRFFGSAFLEVLFRTWNHLKKQPGGEFAISGLTPYCAEILEVTHLDSLWSIHETVPQAVAALSARN</sequence>
<dbReference type="SUPFAM" id="SSF52091">
    <property type="entry name" value="SpoIIaa-like"/>
    <property type="match status" value="1"/>
</dbReference>
<keyword evidence="3" id="KW-1185">Reference proteome</keyword>
<dbReference type="Proteomes" id="UP000319976">
    <property type="component" value="Chromosome"/>
</dbReference>
<dbReference type="InterPro" id="IPR002645">
    <property type="entry name" value="STAS_dom"/>
</dbReference>
<organism evidence="2 3">
    <name type="scientific">Calycomorphotria hydatis</name>
    <dbReference type="NCBI Taxonomy" id="2528027"/>
    <lineage>
        <taxon>Bacteria</taxon>
        <taxon>Pseudomonadati</taxon>
        <taxon>Planctomycetota</taxon>
        <taxon>Planctomycetia</taxon>
        <taxon>Planctomycetales</taxon>
        <taxon>Planctomycetaceae</taxon>
        <taxon>Calycomorphotria</taxon>
    </lineage>
</organism>
<dbReference type="EMBL" id="CP036316">
    <property type="protein sequence ID" value="QDT65940.1"/>
    <property type="molecule type" value="Genomic_DNA"/>
</dbReference>
<accession>A0A517TC46</accession>
<feature type="domain" description="STAS" evidence="1">
    <location>
        <begin position="6"/>
        <end position="120"/>
    </location>
</feature>
<dbReference type="OrthoDB" id="280386at2"/>
<protein>
    <submittedName>
        <fullName evidence="2">Anti-sigma factor antagonist</fullName>
    </submittedName>
</protein>
<dbReference type="GO" id="GO:0043856">
    <property type="term" value="F:anti-sigma factor antagonist activity"/>
    <property type="evidence" value="ECO:0007669"/>
    <property type="project" value="TreeGrafter"/>
</dbReference>